<dbReference type="AlphaFoldDB" id="A0A927F8P2"/>
<evidence type="ECO:0000256" key="13">
    <source>
        <dbReference type="ARBA" id="ARBA00022723"/>
    </source>
</evidence>
<feature type="binding site" evidence="19">
    <location>
        <position position="305"/>
    </location>
    <ligand>
        <name>phosphoenolpyruvate</name>
        <dbReference type="ChEBI" id="CHEBI:58702"/>
    </ligand>
</feature>
<name>A0A927F8P2_9BACT</name>
<evidence type="ECO:0000256" key="17">
    <source>
        <dbReference type="PIRNR" id="PIRNR000732"/>
    </source>
</evidence>
<comment type="subcellular location">
    <subcellularLocation>
        <location evidence="4 17">Cytoplasm</location>
    </subcellularLocation>
</comment>
<dbReference type="InterPro" id="IPR000121">
    <property type="entry name" value="PEP_util_C"/>
</dbReference>
<feature type="domain" description="PEP-utilising enzyme C-terminal" evidence="22">
    <location>
        <begin position="263"/>
        <end position="543"/>
    </location>
</feature>
<comment type="cofactor">
    <cofactor evidence="2 17 20">
        <name>Mg(2+)</name>
        <dbReference type="ChEBI" id="CHEBI:18420"/>
    </cofactor>
</comment>
<keyword evidence="11 17" id="KW-0808">Transferase</keyword>
<evidence type="ECO:0000256" key="15">
    <source>
        <dbReference type="ARBA" id="ARBA00022842"/>
    </source>
</evidence>
<dbReference type="InterPro" id="IPR015813">
    <property type="entry name" value="Pyrv/PenolPyrv_kinase-like_dom"/>
</dbReference>
<feature type="domain" description="Phosphotransferase system enzyme I N-terminal" evidence="23">
    <location>
        <begin position="12"/>
        <end position="131"/>
    </location>
</feature>
<dbReference type="GO" id="GO:0016301">
    <property type="term" value="F:kinase activity"/>
    <property type="evidence" value="ECO:0007669"/>
    <property type="project" value="UniProtKB-KW"/>
</dbReference>
<dbReference type="Pfam" id="PF02896">
    <property type="entry name" value="PEP-utilizers_C"/>
    <property type="match status" value="1"/>
</dbReference>
<evidence type="ECO:0000313" key="25">
    <source>
        <dbReference type="Proteomes" id="UP000622317"/>
    </source>
</evidence>
<feature type="binding site" evidence="20">
    <location>
        <position position="435"/>
    </location>
    <ligand>
        <name>Mg(2+)</name>
        <dbReference type="ChEBI" id="CHEBI:18420"/>
    </ligand>
</feature>
<dbReference type="InterPro" id="IPR006318">
    <property type="entry name" value="PTS_EI-like"/>
</dbReference>
<evidence type="ECO:0000256" key="20">
    <source>
        <dbReference type="PIRSR" id="PIRSR000732-3"/>
    </source>
</evidence>
<dbReference type="SUPFAM" id="SSF51621">
    <property type="entry name" value="Phosphoenolpyruvate/pyruvate domain"/>
    <property type="match status" value="1"/>
</dbReference>
<dbReference type="Gene3D" id="3.50.30.10">
    <property type="entry name" value="Phosphohistidine domain"/>
    <property type="match status" value="1"/>
</dbReference>
<dbReference type="PRINTS" id="PR01736">
    <property type="entry name" value="PHPHTRNFRASE"/>
</dbReference>
<dbReference type="InterPro" id="IPR008279">
    <property type="entry name" value="PEP-util_enz_mobile_dom"/>
</dbReference>
<dbReference type="Gene3D" id="1.10.274.10">
    <property type="entry name" value="PtsI, HPr-binding domain"/>
    <property type="match status" value="1"/>
</dbReference>
<evidence type="ECO:0000259" key="22">
    <source>
        <dbReference type="Pfam" id="PF02896"/>
    </source>
</evidence>
<dbReference type="GO" id="GO:0005737">
    <property type="term" value="C:cytoplasm"/>
    <property type="evidence" value="ECO:0007669"/>
    <property type="project" value="UniProtKB-SubCell"/>
</dbReference>
<keyword evidence="9 17" id="KW-0963">Cytoplasm</keyword>
<comment type="similarity">
    <text evidence="5 17">Belongs to the PEP-utilizing enzyme family.</text>
</comment>
<evidence type="ECO:0000256" key="18">
    <source>
        <dbReference type="PIRSR" id="PIRSR000732-1"/>
    </source>
</evidence>
<evidence type="ECO:0000256" key="4">
    <source>
        <dbReference type="ARBA" id="ARBA00004496"/>
    </source>
</evidence>
<feature type="binding site" evidence="19">
    <location>
        <position position="341"/>
    </location>
    <ligand>
        <name>phosphoenolpyruvate</name>
        <dbReference type="ChEBI" id="CHEBI:58702"/>
    </ligand>
</feature>
<dbReference type="InterPro" id="IPR040442">
    <property type="entry name" value="Pyrv_kinase-like_dom_sf"/>
</dbReference>
<dbReference type="InterPro" id="IPR024692">
    <property type="entry name" value="PTS_EI"/>
</dbReference>
<feature type="binding site" evidence="19">
    <location>
        <position position="469"/>
    </location>
    <ligand>
        <name>phosphoenolpyruvate</name>
        <dbReference type="ChEBI" id="CHEBI:58702"/>
    </ligand>
</feature>
<feature type="active site" description="Tele-phosphohistidine intermediate" evidence="18">
    <location>
        <position position="198"/>
    </location>
</feature>
<keyword evidence="15 17" id="KW-0460">Magnesium</keyword>
<dbReference type="InterPro" id="IPR036618">
    <property type="entry name" value="PtsI_HPr-bd_sf"/>
</dbReference>
<dbReference type="Pfam" id="PF00391">
    <property type="entry name" value="PEP-utilizers"/>
    <property type="match status" value="1"/>
</dbReference>
<keyword evidence="25" id="KW-1185">Reference proteome</keyword>
<dbReference type="GO" id="GO:0046872">
    <property type="term" value="F:metal ion binding"/>
    <property type="evidence" value="ECO:0007669"/>
    <property type="project" value="UniProtKB-KW"/>
</dbReference>
<evidence type="ECO:0000256" key="3">
    <source>
        <dbReference type="ARBA" id="ARBA00002728"/>
    </source>
</evidence>
<keyword evidence="14 17" id="KW-0418">Kinase</keyword>
<comment type="catalytic activity">
    <reaction evidence="1 17">
        <text>L-histidyl-[protein] + phosphoenolpyruvate = N(pros)-phospho-L-histidyl-[protein] + pyruvate</text>
        <dbReference type="Rhea" id="RHEA:23880"/>
        <dbReference type="Rhea" id="RHEA-COMP:9745"/>
        <dbReference type="Rhea" id="RHEA-COMP:9746"/>
        <dbReference type="ChEBI" id="CHEBI:15361"/>
        <dbReference type="ChEBI" id="CHEBI:29979"/>
        <dbReference type="ChEBI" id="CHEBI:58702"/>
        <dbReference type="ChEBI" id="CHEBI:64837"/>
        <dbReference type="EC" id="2.7.3.9"/>
    </reaction>
</comment>
<keyword evidence="12 17" id="KW-0598">Phosphotransferase system</keyword>
<protein>
    <recommendedName>
        <fullName evidence="7 17">Phosphoenolpyruvate-protein phosphotransferase</fullName>
        <ecNumber evidence="6 17">2.7.3.9</ecNumber>
    </recommendedName>
    <alternativeName>
        <fullName evidence="16 17">Phosphotransferase system, enzyme I</fullName>
    </alternativeName>
</protein>
<evidence type="ECO:0000256" key="16">
    <source>
        <dbReference type="ARBA" id="ARBA00033235"/>
    </source>
</evidence>
<dbReference type="RefSeq" id="WP_191616345.1">
    <property type="nucleotide sequence ID" value="NZ_JACYFG010000007.1"/>
</dbReference>
<dbReference type="InterPro" id="IPR036637">
    <property type="entry name" value="Phosphohistidine_dom_sf"/>
</dbReference>
<dbReference type="Proteomes" id="UP000622317">
    <property type="component" value="Unassembled WGS sequence"/>
</dbReference>
<keyword evidence="8 17" id="KW-0813">Transport</keyword>
<dbReference type="SUPFAM" id="SSF47831">
    <property type="entry name" value="Enzyme I of the PEP:sugar phosphotransferase system HPr-binding (sub)domain"/>
    <property type="match status" value="1"/>
</dbReference>
<dbReference type="GO" id="GO:0009401">
    <property type="term" value="P:phosphoenolpyruvate-dependent sugar phosphotransferase system"/>
    <property type="evidence" value="ECO:0007669"/>
    <property type="project" value="UniProtKB-KW"/>
</dbReference>
<comment type="function">
    <text evidence="3 17">General (non sugar-specific) component of the phosphoenolpyruvate-dependent sugar phosphotransferase system (sugar PTS). This major carbohydrate active-transport system catalyzes the phosphorylation of incoming sugar substrates concomitantly with their translocation across the cell membrane. Enzyme I transfers the phosphoryl group from phosphoenolpyruvate (PEP) to the phosphoryl carrier protein (HPr).</text>
</comment>
<dbReference type="GO" id="GO:0008965">
    <property type="term" value="F:phosphoenolpyruvate-protein phosphotransferase activity"/>
    <property type="evidence" value="ECO:0007669"/>
    <property type="project" value="UniProtKB-EC"/>
</dbReference>
<feature type="binding site" evidence="20">
    <location>
        <position position="459"/>
    </location>
    <ligand>
        <name>Mg(2+)</name>
        <dbReference type="ChEBI" id="CHEBI:18420"/>
    </ligand>
</feature>
<dbReference type="Pfam" id="PF05524">
    <property type="entry name" value="PEP-utilisers_N"/>
    <property type="match status" value="1"/>
</dbReference>
<evidence type="ECO:0000256" key="2">
    <source>
        <dbReference type="ARBA" id="ARBA00001946"/>
    </source>
</evidence>
<comment type="caution">
    <text evidence="24">The sequence shown here is derived from an EMBL/GenBank/DDBJ whole genome shotgun (WGS) entry which is preliminary data.</text>
</comment>
<feature type="active site" description="Proton donor" evidence="18">
    <location>
        <position position="504"/>
    </location>
</feature>
<dbReference type="NCBIfam" id="TIGR01417">
    <property type="entry name" value="PTS_I_fam"/>
    <property type="match status" value="1"/>
</dbReference>
<evidence type="ECO:0000256" key="10">
    <source>
        <dbReference type="ARBA" id="ARBA00022597"/>
    </source>
</evidence>
<evidence type="ECO:0000256" key="5">
    <source>
        <dbReference type="ARBA" id="ARBA00007837"/>
    </source>
</evidence>
<feature type="domain" description="PEP-utilising enzyme mobile" evidence="21">
    <location>
        <begin position="162"/>
        <end position="234"/>
    </location>
</feature>
<dbReference type="PANTHER" id="PTHR46244">
    <property type="entry name" value="PHOSPHOENOLPYRUVATE-PROTEIN PHOSPHOTRANSFERASE"/>
    <property type="match status" value="1"/>
</dbReference>
<evidence type="ECO:0000256" key="14">
    <source>
        <dbReference type="ARBA" id="ARBA00022777"/>
    </source>
</evidence>
<evidence type="ECO:0000256" key="11">
    <source>
        <dbReference type="ARBA" id="ARBA00022679"/>
    </source>
</evidence>
<evidence type="ECO:0000256" key="19">
    <source>
        <dbReference type="PIRSR" id="PIRSR000732-2"/>
    </source>
</evidence>
<dbReference type="InterPro" id="IPR008731">
    <property type="entry name" value="PTS_EIN"/>
</dbReference>
<sequence length="557" mass="61039">MSTRGKEQTINGKPVSTGLAEGCAFVYHDELRSLDAPTPIVASDVEQEYSFLEEATNVISEDLASLATKVEKEMDSRLGAVFEAHKMMVNDPSLKKELQSEIRDNLVNASSAVRSVFLRWERRFLLMESQISRQKGDDMKDLSNRLSNALSGIKVNRLEDLPSGSILVAKRLLPSDTVFLAKQSAAAVLLEYGGTSSHAALFAREMGLPCIAQIPNILQRIHSNDTLLVDAESGTVVLHPGEKSKAAFQKKISGRKAAASKISQKAHKPAITLDGVNILVLANIASRADADRAIVNGADGVGLYRTELAYLGMNAPPSENELLEEMQHTLAPFEGKPVNIRLLDIGADKPLPFTGFLAESNPALGRRGIRLLLEYPELLDTQLRAILRLSKESDTRILIPMATLAEDITATRERLSVLSRQLGSGKIPPLGIMIETPAAALSLQEFASHCDFASFGTNDLTQYTFAADRENAAVDSYFRDSQRAIFRLMEIARSDAPDLPLSLCGELAGRSRHTEEILRCGLRSLSVAPPLVPIIKDRIRNLNYAKPNTTHRFPRDH</sequence>
<keyword evidence="13 17" id="KW-0479">Metal-binding</keyword>
<gene>
    <name evidence="24" type="primary">ptsP</name>
    <name evidence="24" type="ORF">IEN85_06870</name>
</gene>
<evidence type="ECO:0000256" key="1">
    <source>
        <dbReference type="ARBA" id="ARBA00000683"/>
    </source>
</evidence>
<dbReference type="EMBL" id="JACYFG010000007">
    <property type="protein sequence ID" value="MBD5779210.1"/>
    <property type="molecule type" value="Genomic_DNA"/>
</dbReference>
<dbReference type="InterPro" id="IPR050499">
    <property type="entry name" value="PEP-utilizing_PTS_enzyme"/>
</dbReference>
<evidence type="ECO:0000259" key="23">
    <source>
        <dbReference type="Pfam" id="PF05524"/>
    </source>
</evidence>
<dbReference type="PANTHER" id="PTHR46244:SF3">
    <property type="entry name" value="PHOSPHOENOLPYRUVATE-PROTEIN PHOSPHOTRANSFERASE"/>
    <property type="match status" value="1"/>
</dbReference>
<evidence type="ECO:0000256" key="9">
    <source>
        <dbReference type="ARBA" id="ARBA00022490"/>
    </source>
</evidence>
<organism evidence="24 25">
    <name type="scientific">Pelagicoccus enzymogenes</name>
    <dbReference type="NCBI Taxonomy" id="2773457"/>
    <lineage>
        <taxon>Bacteria</taxon>
        <taxon>Pseudomonadati</taxon>
        <taxon>Verrucomicrobiota</taxon>
        <taxon>Opitutia</taxon>
        <taxon>Puniceicoccales</taxon>
        <taxon>Pelagicoccaceae</taxon>
        <taxon>Pelagicoccus</taxon>
    </lineage>
</organism>
<evidence type="ECO:0000256" key="8">
    <source>
        <dbReference type="ARBA" id="ARBA00022448"/>
    </source>
</evidence>
<dbReference type="PIRSF" id="PIRSF000732">
    <property type="entry name" value="PTS_enzyme_I"/>
    <property type="match status" value="1"/>
</dbReference>
<evidence type="ECO:0000256" key="6">
    <source>
        <dbReference type="ARBA" id="ARBA00012232"/>
    </source>
</evidence>
<dbReference type="Gene3D" id="3.20.20.60">
    <property type="entry name" value="Phosphoenolpyruvate-binding domains"/>
    <property type="match status" value="1"/>
</dbReference>
<evidence type="ECO:0000256" key="7">
    <source>
        <dbReference type="ARBA" id="ARBA00016544"/>
    </source>
</evidence>
<evidence type="ECO:0000256" key="12">
    <source>
        <dbReference type="ARBA" id="ARBA00022683"/>
    </source>
</evidence>
<reference evidence="24" key="1">
    <citation type="submission" date="2020-09" db="EMBL/GenBank/DDBJ databases">
        <title>Pelagicoccus enzymogenes sp. nov. with an EPS production, isolated from marine sediment.</title>
        <authorList>
            <person name="Feng X."/>
        </authorList>
    </citation>
    <scope>NUCLEOTIDE SEQUENCE</scope>
    <source>
        <strain evidence="24">NFK12</strain>
    </source>
</reference>
<evidence type="ECO:0000313" key="24">
    <source>
        <dbReference type="EMBL" id="MBD5779210.1"/>
    </source>
</evidence>
<feature type="binding site" evidence="19">
    <location>
        <begin position="458"/>
        <end position="459"/>
    </location>
    <ligand>
        <name>phosphoenolpyruvate</name>
        <dbReference type="ChEBI" id="CHEBI:58702"/>
    </ligand>
</feature>
<dbReference type="EC" id="2.7.3.9" evidence="6 17"/>
<accession>A0A927F8P2</accession>
<dbReference type="SUPFAM" id="SSF52009">
    <property type="entry name" value="Phosphohistidine domain"/>
    <property type="match status" value="1"/>
</dbReference>
<evidence type="ECO:0000259" key="21">
    <source>
        <dbReference type="Pfam" id="PF00391"/>
    </source>
</evidence>
<keyword evidence="10 17" id="KW-0762">Sugar transport</keyword>
<proteinExistence type="inferred from homology"/>